<accession>A0A1W1XT89</accession>
<dbReference type="GO" id="GO:0016020">
    <property type="term" value="C:membrane"/>
    <property type="evidence" value="ECO:0007669"/>
    <property type="project" value="UniProtKB-SubCell"/>
</dbReference>
<organism evidence="7 8">
    <name type="scientific">Andreprevotia lacus DSM 23236</name>
    <dbReference type="NCBI Taxonomy" id="1121001"/>
    <lineage>
        <taxon>Bacteria</taxon>
        <taxon>Pseudomonadati</taxon>
        <taxon>Pseudomonadota</taxon>
        <taxon>Betaproteobacteria</taxon>
        <taxon>Neisseriales</taxon>
        <taxon>Chitinibacteraceae</taxon>
        <taxon>Andreprevotia</taxon>
    </lineage>
</organism>
<evidence type="ECO:0000256" key="2">
    <source>
        <dbReference type="ARBA" id="ARBA00022692"/>
    </source>
</evidence>
<dbReference type="InterPro" id="IPR010432">
    <property type="entry name" value="RDD"/>
</dbReference>
<evidence type="ECO:0000313" key="8">
    <source>
        <dbReference type="Proteomes" id="UP000192761"/>
    </source>
</evidence>
<evidence type="ECO:0000256" key="4">
    <source>
        <dbReference type="ARBA" id="ARBA00023136"/>
    </source>
</evidence>
<sequence length="169" mass="18875">MTRPDFFDNPYAASQASMDESTVAGAGQEMAGRGMRWLATIIDTVLMYGGLAIIFYPWLSKEASLESDAVKFGLLSFAWLILWWGGNCWLIYRNGQTVGKKICRIRVVREDGSRCSLARYVFMRALPIGVVRWIPYLGGLAAFIDAVMIFRGNYRCAHDDMAGTIVVKA</sequence>
<evidence type="ECO:0000256" key="5">
    <source>
        <dbReference type="SAM" id="Phobius"/>
    </source>
</evidence>
<keyword evidence="3 5" id="KW-1133">Transmembrane helix</keyword>
<dbReference type="Proteomes" id="UP000192761">
    <property type="component" value="Unassembled WGS sequence"/>
</dbReference>
<dbReference type="PANTHER" id="PTHR38480">
    <property type="entry name" value="SLR0254 PROTEIN"/>
    <property type="match status" value="1"/>
</dbReference>
<comment type="subcellular location">
    <subcellularLocation>
        <location evidence="1">Membrane</location>
        <topology evidence="1">Multi-pass membrane protein</topology>
    </subcellularLocation>
</comment>
<keyword evidence="4 5" id="KW-0472">Membrane</keyword>
<feature type="domain" description="RDD" evidence="6">
    <location>
        <begin position="31"/>
        <end position="162"/>
    </location>
</feature>
<evidence type="ECO:0000259" key="6">
    <source>
        <dbReference type="Pfam" id="PF06271"/>
    </source>
</evidence>
<proteinExistence type="predicted"/>
<dbReference type="Pfam" id="PF06271">
    <property type="entry name" value="RDD"/>
    <property type="match status" value="1"/>
</dbReference>
<keyword evidence="2 5" id="KW-0812">Transmembrane</keyword>
<dbReference type="AlphaFoldDB" id="A0A1W1XT89"/>
<feature type="transmembrane region" description="Helical" evidence="5">
    <location>
        <begin position="37"/>
        <end position="58"/>
    </location>
</feature>
<dbReference type="STRING" id="1121001.SAMN02745857_02707"/>
<feature type="transmembrane region" description="Helical" evidence="5">
    <location>
        <begin position="70"/>
        <end position="92"/>
    </location>
</feature>
<reference evidence="7 8" key="1">
    <citation type="submission" date="2017-04" db="EMBL/GenBank/DDBJ databases">
        <authorList>
            <person name="Afonso C.L."/>
            <person name="Miller P.J."/>
            <person name="Scott M.A."/>
            <person name="Spackman E."/>
            <person name="Goraichik I."/>
            <person name="Dimitrov K.M."/>
            <person name="Suarez D.L."/>
            <person name="Swayne D.E."/>
        </authorList>
    </citation>
    <scope>NUCLEOTIDE SEQUENCE [LARGE SCALE GENOMIC DNA]</scope>
    <source>
        <strain evidence="7 8">DSM 23236</strain>
    </source>
</reference>
<dbReference type="EMBL" id="FWXD01000015">
    <property type="protein sequence ID" value="SMC27084.1"/>
    <property type="molecule type" value="Genomic_DNA"/>
</dbReference>
<evidence type="ECO:0000256" key="1">
    <source>
        <dbReference type="ARBA" id="ARBA00004141"/>
    </source>
</evidence>
<keyword evidence="8" id="KW-1185">Reference proteome</keyword>
<dbReference type="PANTHER" id="PTHR38480:SF1">
    <property type="entry name" value="SLR0254 PROTEIN"/>
    <property type="match status" value="1"/>
</dbReference>
<name>A0A1W1XT89_9NEIS</name>
<evidence type="ECO:0000313" key="7">
    <source>
        <dbReference type="EMBL" id="SMC27084.1"/>
    </source>
</evidence>
<evidence type="ECO:0000256" key="3">
    <source>
        <dbReference type="ARBA" id="ARBA00022989"/>
    </source>
</evidence>
<gene>
    <name evidence="7" type="ORF">SAMN02745857_02707</name>
</gene>
<protein>
    <submittedName>
        <fullName evidence="7">Uncharacterized membrane protein YckC, RDD family</fullName>
    </submittedName>
</protein>